<protein>
    <submittedName>
        <fullName evidence="8">Splicing factor 3A subunit 3</fullName>
    </submittedName>
</protein>
<comment type="subcellular location">
    <subcellularLocation>
        <location evidence="1">Nucleus</location>
    </subcellularLocation>
</comment>
<name>I7JA43_BABMR</name>
<dbReference type="PANTHER" id="PTHR12786:SF2">
    <property type="entry name" value="SPLICING FACTOR 3A SUBUNIT 3"/>
    <property type="match status" value="1"/>
</dbReference>
<reference evidence="8 9" key="3">
    <citation type="journal article" date="2016" name="Sci. Rep.">
        <title>Genome-wide diversity and gene expression profiling of Babesia microti isolates identify polymorphic genes that mediate host-pathogen interactions.</title>
        <authorList>
            <person name="Silva J.C."/>
            <person name="Cornillot E."/>
            <person name="McCracken C."/>
            <person name="Usmani-Brown S."/>
            <person name="Dwivedi A."/>
            <person name="Ifeonu O.O."/>
            <person name="Crabtree J."/>
            <person name="Gotia H.T."/>
            <person name="Virji A.Z."/>
            <person name="Reynes C."/>
            <person name="Colinge J."/>
            <person name="Kumar V."/>
            <person name="Lawres L."/>
            <person name="Pazzi J.E."/>
            <person name="Pablo J.V."/>
            <person name="Hung C."/>
            <person name="Brancato J."/>
            <person name="Kumari P."/>
            <person name="Orvis J."/>
            <person name="Tretina K."/>
            <person name="Chibucos M."/>
            <person name="Ott S."/>
            <person name="Sadzewicz L."/>
            <person name="Sengamalay N."/>
            <person name="Shetty A.C."/>
            <person name="Su Q."/>
            <person name="Tallon L."/>
            <person name="Fraser C.M."/>
            <person name="Frutos R."/>
            <person name="Molina D.M."/>
            <person name="Krause P.J."/>
            <person name="Ben Mamoun C."/>
        </authorList>
    </citation>
    <scope>NUCLEOTIDE SEQUENCE [LARGE SCALE GENOMIC DNA]</scope>
    <source>
        <strain evidence="8 9">RI</strain>
    </source>
</reference>
<feature type="domain" description="Matrin-type" evidence="7">
    <location>
        <begin position="408"/>
        <end position="439"/>
    </location>
</feature>
<evidence type="ECO:0000256" key="3">
    <source>
        <dbReference type="ARBA" id="ARBA00022723"/>
    </source>
</evidence>
<dbReference type="AlphaFoldDB" id="I7JA43"/>
<dbReference type="GO" id="GO:0003723">
    <property type="term" value="F:RNA binding"/>
    <property type="evidence" value="ECO:0007669"/>
    <property type="project" value="InterPro"/>
</dbReference>
<dbReference type="InterPro" id="IPR051421">
    <property type="entry name" value="RNA_Proc_DNA_Dmg_Regulator"/>
</dbReference>
<dbReference type="OrthoDB" id="2160351at2759"/>
<dbReference type="KEGG" id="bmic:BMR1_02g02255"/>
<dbReference type="InterPro" id="IPR021966">
    <property type="entry name" value="SF3a60_bindingd"/>
</dbReference>
<evidence type="ECO:0000256" key="2">
    <source>
        <dbReference type="ARBA" id="ARBA00022553"/>
    </source>
</evidence>
<dbReference type="RefSeq" id="XP_012648218.1">
    <property type="nucleotide sequence ID" value="XM_012792764.1"/>
</dbReference>
<reference evidence="8 9" key="2">
    <citation type="journal article" date="2013" name="PLoS ONE">
        <title>Whole genome mapping and re-organization of the nuclear and mitochondrial genomes of Babesia microti isolates.</title>
        <authorList>
            <person name="Cornillot E."/>
            <person name="Dassouli A."/>
            <person name="Garg A."/>
            <person name="Pachikara N."/>
            <person name="Randazzo S."/>
            <person name="Depoix D."/>
            <person name="Carcy B."/>
            <person name="Delbecq S."/>
            <person name="Frutos R."/>
            <person name="Silva J.C."/>
            <person name="Sutton R."/>
            <person name="Krause P.J."/>
            <person name="Mamoun C.B."/>
        </authorList>
    </citation>
    <scope>NUCLEOTIDE SEQUENCE [LARGE SCALE GENOMIC DNA]</scope>
    <source>
        <strain evidence="8 9">RI</strain>
    </source>
</reference>
<organism evidence="8 9">
    <name type="scientific">Babesia microti (strain RI)</name>
    <dbReference type="NCBI Taxonomy" id="1133968"/>
    <lineage>
        <taxon>Eukaryota</taxon>
        <taxon>Sar</taxon>
        <taxon>Alveolata</taxon>
        <taxon>Apicomplexa</taxon>
        <taxon>Aconoidasida</taxon>
        <taxon>Piroplasmida</taxon>
        <taxon>Babesiidae</taxon>
        <taxon>Babesia</taxon>
    </lineage>
</organism>
<dbReference type="GO" id="GO:0005681">
    <property type="term" value="C:spliceosomal complex"/>
    <property type="evidence" value="ECO:0007669"/>
    <property type="project" value="InterPro"/>
</dbReference>
<dbReference type="Proteomes" id="UP000002899">
    <property type="component" value="Chromosome II"/>
</dbReference>
<dbReference type="OMA" id="GPKAFQK"/>
<keyword evidence="3" id="KW-0479">Metal-binding</keyword>
<evidence type="ECO:0000256" key="4">
    <source>
        <dbReference type="ARBA" id="ARBA00022771"/>
    </source>
</evidence>
<accession>I7JA43</accession>
<dbReference type="InterPro" id="IPR000690">
    <property type="entry name" value="Matrin/U1-C_Znf_C2H2"/>
</dbReference>
<dbReference type="GO" id="GO:0008270">
    <property type="term" value="F:zinc ion binding"/>
    <property type="evidence" value="ECO:0007669"/>
    <property type="project" value="UniProtKB-KW"/>
</dbReference>
<keyword evidence="5" id="KW-0862">Zinc</keyword>
<keyword evidence="2" id="KW-0597">Phosphoprotein</keyword>
<dbReference type="VEuPathDB" id="PiroplasmaDB:BMR1_02g02255"/>
<evidence type="ECO:0000313" key="8">
    <source>
        <dbReference type="EMBL" id="CCF73609.1"/>
    </source>
</evidence>
<dbReference type="PROSITE" id="PS50171">
    <property type="entry name" value="ZF_MATRIN"/>
    <property type="match status" value="1"/>
</dbReference>
<keyword evidence="4" id="KW-0863">Zinc-finger</keyword>
<evidence type="ECO:0000256" key="5">
    <source>
        <dbReference type="ARBA" id="ARBA00022833"/>
    </source>
</evidence>
<dbReference type="EMBL" id="FO082872">
    <property type="protein sequence ID" value="CCF73609.1"/>
    <property type="molecule type" value="Genomic_DNA"/>
</dbReference>
<dbReference type="PANTHER" id="PTHR12786">
    <property type="entry name" value="SPLICING FACTOR SF3A-RELATED"/>
    <property type="match status" value="1"/>
</dbReference>
<evidence type="ECO:0000256" key="1">
    <source>
        <dbReference type="ARBA" id="ARBA00004123"/>
    </source>
</evidence>
<proteinExistence type="predicted"/>
<dbReference type="Pfam" id="PF12108">
    <property type="entry name" value="SF3a60_bindingd"/>
    <property type="match status" value="1"/>
</dbReference>
<evidence type="ECO:0000259" key="7">
    <source>
        <dbReference type="PROSITE" id="PS50171"/>
    </source>
</evidence>
<dbReference type="Pfam" id="PF11931">
    <property type="entry name" value="SF3a60_Prp9_C"/>
    <property type="match status" value="1"/>
</dbReference>
<gene>
    <name evidence="8" type="ORF">BMR1_02g02255</name>
</gene>
<dbReference type="GeneID" id="24424237"/>
<evidence type="ECO:0000313" key="9">
    <source>
        <dbReference type="Proteomes" id="UP000002899"/>
    </source>
</evidence>
<sequence>MSGVLEQLRAGHEEIELIEKSISKLLGDRHKKPGKRFVAERAALTLLDEASATAERIGKGDDVWTNFYDKLKGIRDYYKRFEHLNVAHGNVKLVQKIVEQAYAQVDLSLIFTANESGGRTLDLNEHYIAYLNLTVLKKAREARHHSLEIDRIRRKGITDPEVIQRKISPFVEIDYIQYLKTYHKFNDIPRHCKYAVPEYEKYLDNLLNYLYDFFQRQNALSDSRKIYENFEQNFEIAWENGSIEWWKQPSYDHERYLKPLDKIFNSQGIYKSVQEGKKYKKLAAELAAKSSDEIEKLNVISREMDKRIAKNEYLITSFHSILVDTVQKTIEMIQRRESRSAEELSNDISTGTDQLACIEETKDIGMEDEEDDEGQDTIVYNPLNLPLGWDGKPIPYWLYKLHGLGNEYKCEICGNYSYWGRRAFERHFQEWRHAFGMKCLKIPNTLHFKEITSIQDAIVLYEKLKYTAQIKGFNASQDIECEDSQGNVMSARAYQDLARQGLL</sequence>
<reference evidence="8 9" key="1">
    <citation type="journal article" date="2012" name="Nucleic Acids Res.">
        <title>Sequencing of the smallest Apicomplexan genome from the human pathogen Babesia microti.</title>
        <authorList>
            <person name="Cornillot E."/>
            <person name="Hadj-Kaddour K."/>
            <person name="Dassouli A."/>
            <person name="Noel B."/>
            <person name="Ranwez V."/>
            <person name="Vacherie B."/>
            <person name="Augagneur Y."/>
            <person name="Bres V."/>
            <person name="Duclos A."/>
            <person name="Randazzo S."/>
            <person name="Carcy B."/>
            <person name="Debierre-Grockiego F."/>
            <person name="Delbecq S."/>
            <person name="Moubri-Menage K."/>
            <person name="Shams-Eldin H."/>
            <person name="Usmani-Brown S."/>
            <person name="Bringaud F."/>
            <person name="Wincker P."/>
            <person name="Vivares C.P."/>
            <person name="Schwarz R.T."/>
            <person name="Schetters T.P."/>
            <person name="Krause P.J."/>
            <person name="Gorenflot A."/>
            <person name="Berry V."/>
            <person name="Barbe V."/>
            <person name="Ben Mamoun C."/>
        </authorList>
    </citation>
    <scope>NUCLEOTIDE SEQUENCE [LARGE SCALE GENOMIC DNA]</scope>
    <source>
        <strain evidence="8 9">RI</strain>
    </source>
</reference>
<keyword evidence="6" id="KW-0539">Nucleus</keyword>
<evidence type="ECO:0000256" key="6">
    <source>
        <dbReference type="ARBA" id="ARBA00023242"/>
    </source>
</evidence>
<dbReference type="InterPro" id="IPR024598">
    <property type="entry name" value="SF3a60/Prp9_C"/>
</dbReference>
<dbReference type="GO" id="GO:0000398">
    <property type="term" value="P:mRNA splicing, via spliceosome"/>
    <property type="evidence" value="ECO:0007669"/>
    <property type="project" value="InterPro"/>
</dbReference>
<keyword evidence="9" id="KW-1185">Reference proteome</keyword>